<sequence length="104" mass="10932">MGDELGRWAEPGLLVLASLADGDKHGYAITTDIADQVGVSLGPGTLYAALSRLEDRGLIEGLPAEGRRRPYRLTAAGAAELSAQATRMQRLATLSLGRLRTATA</sequence>
<comment type="caution">
    <text evidence="2">The sequence shown here is derived from an EMBL/GenBank/DDBJ whole genome shotgun (WGS) entry which is preliminary data.</text>
</comment>
<protein>
    <recommendedName>
        <fullName evidence="1">Transcription regulator PadR N-terminal domain-containing protein</fullName>
    </recommendedName>
</protein>
<dbReference type="Pfam" id="PF03551">
    <property type="entry name" value="PadR"/>
    <property type="match status" value="1"/>
</dbReference>
<dbReference type="Gene3D" id="1.10.10.10">
    <property type="entry name" value="Winged helix-like DNA-binding domain superfamily/Winged helix DNA-binding domain"/>
    <property type="match status" value="1"/>
</dbReference>
<evidence type="ECO:0000259" key="1">
    <source>
        <dbReference type="Pfam" id="PF03551"/>
    </source>
</evidence>
<dbReference type="EMBL" id="BAABJQ010000020">
    <property type="protein sequence ID" value="GAA5194046.1"/>
    <property type="molecule type" value="Genomic_DNA"/>
</dbReference>
<proteinExistence type="predicted"/>
<keyword evidence="3" id="KW-1185">Reference proteome</keyword>
<dbReference type="PANTHER" id="PTHR33169">
    <property type="entry name" value="PADR-FAMILY TRANSCRIPTIONAL REGULATOR"/>
    <property type="match status" value="1"/>
</dbReference>
<dbReference type="SUPFAM" id="SSF46785">
    <property type="entry name" value="Winged helix' DNA-binding domain"/>
    <property type="match status" value="1"/>
</dbReference>
<reference evidence="3" key="1">
    <citation type="journal article" date="2019" name="Int. J. Syst. Evol. Microbiol.">
        <title>The Global Catalogue of Microorganisms (GCM) 10K type strain sequencing project: providing services to taxonomists for standard genome sequencing and annotation.</title>
        <authorList>
            <consortium name="The Broad Institute Genomics Platform"/>
            <consortium name="The Broad Institute Genome Sequencing Center for Infectious Disease"/>
            <person name="Wu L."/>
            <person name="Ma J."/>
        </authorList>
    </citation>
    <scope>NUCLEOTIDE SEQUENCE [LARGE SCALE GENOMIC DNA]</scope>
    <source>
        <strain evidence="3">JCM 18304</strain>
    </source>
</reference>
<dbReference type="InterPro" id="IPR036390">
    <property type="entry name" value="WH_DNA-bd_sf"/>
</dbReference>
<dbReference type="RefSeq" id="WP_345634826.1">
    <property type="nucleotide sequence ID" value="NZ_BAABJQ010000020.1"/>
</dbReference>
<dbReference type="InterPro" id="IPR036388">
    <property type="entry name" value="WH-like_DNA-bd_sf"/>
</dbReference>
<evidence type="ECO:0000313" key="3">
    <source>
        <dbReference type="Proteomes" id="UP001501570"/>
    </source>
</evidence>
<feature type="domain" description="Transcription regulator PadR N-terminal" evidence="1">
    <location>
        <begin position="15"/>
        <end position="82"/>
    </location>
</feature>
<organism evidence="2 3">
    <name type="scientific">Rugosimonospora acidiphila</name>
    <dbReference type="NCBI Taxonomy" id="556531"/>
    <lineage>
        <taxon>Bacteria</taxon>
        <taxon>Bacillati</taxon>
        <taxon>Actinomycetota</taxon>
        <taxon>Actinomycetes</taxon>
        <taxon>Micromonosporales</taxon>
        <taxon>Micromonosporaceae</taxon>
        <taxon>Rugosimonospora</taxon>
    </lineage>
</organism>
<accession>A0ABP9SDR8</accession>
<dbReference type="InterPro" id="IPR052509">
    <property type="entry name" value="Metal_resp_DNA-bind_regulator"/>
</dbReference>
<dbReference type="InterPro" id="IPR005149">
    <property type="entry name" value="Tscrpt_reg_PadR_N"/>
</dbReference>
<evidence type="ECO:0000313" key="2">
    <source>
        <dbReference type="EMBL" id="GAA5194046.1"/>
    </source>
</evidence>
<gene>
    <name evidence="2" type="ORF">GCM10023322_57480</name>
</gene>
<dbReference type="Proteomes" id="UP001501570">
    <property type="component" value="Unassembled WGS sequence"/>
</dbReference>
<name>A0ABP9SDR8_9ACTN</name>
<dbReference type="PANTHER" id="PTHR33169:SF13">
    <property type="entry name" value="PADR-FAMILY TRANSCRIPTIONAL REGULATOR"/>
    <property type="match status" value="1"/>
</dbReference>